<gene>
    <name evidence="2" type="ORF">HG66A1_45580</name>
</gene>
<keyword evidence="1" id="KW-0472">Membrane</keyword>
<evidence type="ECO:0008006" key="4">
    <source>
        <dbReference type="Google" id="ProtNLM"/>
    </source>
</evidence>
<name>A0A517PTR3_9PLAN</name>
<dbReference type="InterPro" id="IPR011487">
    <property type="entry name" value="DUF1598"/>
</dbReference>
<sequence length="629" mass="69134">MRPKNPRVGSSVVSVLATIACLSIVLAVTFYLVNRQPQVTVEKVEEQIQAPAETPLVMEEQQEEVVVVPEQTPEPVQETPRVTPEEMVAAQLAAGEFGQAIETAETVADLNERTMLLKMVVKAQMDSGDFVAALGTINRIPLAEARSQAMSERAQAMSLAGGSQLADFTELIQLIQTQTSGLWSDTGEGDGEISQFSSGVKVDPNGLLHQISQQERNGQLAALGIKARQANLNQNVAQNSQLRLVSLTRLEQQVQQLIEEGRSPVETMKMLAGLTKVQYIFVYPEENEVVIAGPAEAWIYNEQGQAVGVESGRPVLQLDDLVTVLRTFSDQGEKIFGCSFDPRPEGLARVKEFVAQSNARGPLHAGGGVRNWTRQLKDKLGVQDITQYGVPDTSRVARVLIEADYRMKMIGIGKLDAGANIPSYFDLLAKENSQSAQKLEALRWWLTMKYDSVLHNPQRTAFELVGSSVLCQSENQIVTKEGQRLQTGQAEKLNREFAANFTKHYQELAQKDLVYADLQNIFDLALVAALMQNEQLANRAGWEMNAFAANGMYRPAEYKPAHTVETVVNHRVYNGKDVVVQVAGGVRVDTASVVKNQNNLKVSPEVGAVSTKSQAPALPVGRWWWDLAN</sequence>
<dbReference type="AlphaFoldDB" id="A0A517PTR3"/>
<dbReference type="RefSeq" id="WP_145189095.1">
    <property type="nucleotide sequence ID" value="NZ_CP036266.1"/>
</dbReference>
<organism evidence="2 3">
    <name type="scientific">Gimesia chilikensis</name>
    <dbReference type="NCBI Taxonomy" id="2605989"/>
    <lineage>
        <taxon>Bacteria</taxon>
        <taxon>Pseudomonadati</taxon>
        <taxon>Planctomycetota</taxon>
        <taxon>Planctomycetia</taxon>
        <taxon>Planctomycetales</taxon>
        <taxon>Planctomycetaceae</taxon>
        <taxon>Gimesia</taxon>
    </lineage>
</organism>
<keyword evidence="1" id="KW-1133">Transmembrane helix</keyword>
<proteinExistence type="predicted"/>
<dbReference type="EMBL" id="CP036266">
    <property type="protein sequence ID" value="QDT22748.1"/>
    <property type="molecule type" value="Genomic_DNA"/>
</dbReference>
<keyword evidence="3" id="KW-1185">Reference proteome</keyword>
<accession>A0A517PTR3</accession>
<feature type="transmembrane region" description="Helical" evidence="1">
    <location>
        <begin position="12"/>
        <end position="33"/>
    </location>
</feature>
<dbReference type="PROSITE" id="PS51257">
    <property type="entry name" value="PROKAR_LIPOPROTEIN"/>
    <property type="match status" value="1"/>
</dbReference>
<keyword evidence="1" id="KW-0812">Transmembrane</keyword>
<dbReference type="Proteomes" id="UP000320421">
    <property type="component" value="Chromosome"/>
</dbReference>
<reference evidence="2 3" key="1">
    <citation type="submission" date="2019-02" db="EMBL/GenBank/DDBJ databases">
        <title>Deep-cultivation of Planctomycetes and their phenomic and genomic characterization uncovers novel biology.</title>
        <authorList>
            <person name="Wiegand S."/>
            <person name="Jogler M."/>
            <person name="Boedeker C."/>
            <person name="Pinto D."/>
            <person name="Vollmers J."/>
            <person name="Rivas-Marin E."/>
            <person name="Kohn T."/>
            <person name="Peeters S.H."/>
            <person name="Heuer A."/>
            <person name="Rast P."/>
            <person name="Oberbeckmann S."/>
            <person name="Bunk B."/>
            <person name="Jeske O."/>
            <person name="Meyerdierks A."/>
            <person name="Storesund J.E."/>
            <person name="Kallscheuer N."/>
            <person name="Luecker S."/>
            <person name="Lage O.M."/>
            <person name="Pohl T."/>
            <person name="Merkel B.J."/>
            <person name="Hornburger P."/>
            <person name="Mueller R.-W."/>
            <person name="Bruemmer F."/>
            <person name="Labrenz M."/>
            <person name="Spormann A.M."/>
            <person name="Op den Camp H."/>
            <person name="Overmann J."/>
            <person name="Amann R."/>
            <person name="Jetten M.S.M."/>
            <person name="Mascher T."/>
            <person name="Medema M.H."/>
            <person name="Devos D.P."/>
            <person name="Kaster A.-K."/>
            <person name="Ovreas L."/>
            <person name="Rohde M."/>
            <person name="Galperin M.Y."/>
            <person name="Jogler C."/>
        </authorList>
    </citation>
    <scope>NUCLEOTIDE SEQUENCE [LARGE SCALE GENOMIC DNA]</scope>
    <source>
        <strain evidence="2 3">HG66A1</strain>
    </source>
</reference>
<evidence type="ECO:0000313" key="2">
    <source>
        <dbReference type="EMBL" id="QDT22748.1"/>
    </source>
</evidence>
<dbReference type="Pfam" id="PF07643">
    <property type="entry name" value="DUF1598"/>
    <property type="match status" value="1"/>
</dbReference>
<dbReference type="OrthoDB" id="233246at2"/>
<evidence type="ECO:0000313" key="3">
    <source>
        <dbReference type="Proteomes" id="UP000320421"/>
    </source>
</evidence>
<evidence type="ECO:0000256" key="1">
    <source>
        <dbReference type="SAM" id="Phobius"/>
    </source>
</evidence>
<protein>
    <recommendedName>
        <fullName evidence="4">DUF1598 domain-containing protein</fullName>
    </recommendedName>
</protein>